<dbReference type="RefSeq" id="WP_115980555.1">
    <property type="nucleotide sequence ID" value="NZ_JAVDQS010000002.1"/>
</dbReference>
<dbReference type="Proteomes" id="UP001184853">
    <property type="component" value="Unassembled WGS sequence"/>
</dbReference>
<dbReference type="EMBL" id="JAVDQS010000002">
    <property type="protein sequence ID" value="MDR6404069.1"/>
    <property type="molecule type" value="Genomic_DNA"/>
</dbReference>
<accession>A0ABU1LBH6</accession>
<name>A0ABU1LBH6_9FLAO</name>
<evidence type="ECO:0000313" key="3">
    <source>
        <dbReference type="Proteomes" id="UP001184853"/>
    </source>
</evidence>
<organism evidence="2 3">
    <name type="scientific">Chryseobacterium geocarposphaerae</name>
    <dbReference type="NCBI Taxonomy" id="1416776"/>
    <lineage>
        <taxon>Bacteria</taxon>
        <taxon>Pseudomonadati</taxon>
        <taxon>Bacteroidota</taxon>
        <taxon>Flavobacteriia</taxon>
        <taxon>Flavobacteriales</taxon>
        <taxon>Weeksellaceae</taxon>
        <taxon>Chryseobacterium group</taxon>
        <taxon>Chryseobacterium</taxon>
    </lineage>
</organism>
<keyword evidence="3" id="KW-1185">Reference proteome</keyword>
<sequence>MCTFSQVGINTIDPKGSLHVDGAKDNPAIGTPTNAQQQNDFVITSQGRVGVGTISPNNNMEVSSGVDHVSGVRLTRLPNARILATDANGDIVSGSTTNTGNLVTKQRLITASPDVVLSSPTGKFSFRYDRTTTSGFLQIRYNEPGTREIAVFIHENWISNGQITLAANGIATGTWANVPGASDVGSDNELNVFRIYDITDGTIYRVEINLINSNGLKESMIIEEF</sequence>
<evidence type="ECO:0000313" key="2">
    <source>
        <dbReference type="EMBL" id="MDR6404069.1"/>
    </source>
</evidence>
<feature type="region of interest" description="Disordered" evidence="1">
    <location>
        <begin position="15"/>
        <end position="35"/>
    </location>
</feature>
<reference evidence="2 3" key="1">
    <citation type="submission" date="2023-07" db="EMBL/GenBank/DDBJ databases">
        <title>Sorghum-associated microbial communities from plants grown in Nebraska, USA.</title>
        <authorList>
            <person name="Schachtman D."/>
        </authorList>
    </citation>
    <scope>NUCLEOTIDE SEQUENCE [LARGE SCALE GENOMIC DNA]</scope>
    <source>
        <strain evidence="2 3">DS1709</strain>
    </source>
</reference>
<evidence type="ECO:0000256" key="1">
    <source>
        <dbReference type="SAM" id="MobiDB-lite"/>
    </source>
</evidence>
<proteinExistence type="predicted"/>
<comment type="caution">
    <text evidence="2">The sequence shown here is derived from an EMBL/GenBank/DDBJ whole genome shotgun (WGS) entry which is preliminary data.</text>
</comment>
<protein>
    <submittedName>
        <fullName evidence="2">Uncharacterized protein</fullName>
    </submittedName>
</protein>
<gene>
    <name evidence="2" type="ORF">J2781_000984</name>
</gene>